<dbReference type="AlphaFoldDB" id="A0A849HZT9"/>
<organism evidence="1 2">
    <name type="scientific">Enterovirga aerilata</name>
    <dbReference type="NCBI Taxonomy" id="2730920"/>
    <lineage>
        <taxon>Bacteria</taxon>
        <taxon>Pseudomonadati</taxon>
        <taxon>Pseudomonadota</taxon>
        <taxon>Alphaproteobacteria</taxon>
        <taxon>Hyphomicrobiales</taxon>
        <taxon>Methylobacteriaceae</taxon>
        <taxon>Enterovirga</taxon>
    </lineage>
</organism>
<dbReference type="EMBL" id="JABEPP010000002">
    <property type="protein sequence ID" value="NNM72602.1"/>
    <property type="molecule type" value="Genomic_DNA"/>
</dbReference>
<proteinExistence type="predicted"/>
<dbReference type="PANTHER" id="PTHR38767">
    <property type="entry name" value="DNA POLYMERASE III SUBUNIT CHI"/>
    <property type="match status" value="1"/>
</dbReference>
<dbReference type="Gene3D" id="3.40.50.10110">
    <property type="entry name" value="DNA polymerase III subunit chi"/>
    <property type="match status" value="1"/>
</dbReference>
<gene>
    <name evidence="1" type="ORF">HJG44_09425</name>
</gene>
<dbReference type="PANTHER" id="PTHR38767:SF1">
    <property type="entry name" value="DNA POLYMERASE III SUBUNIT CHI"/>
    <property type="match status" value="1"/>
</dbReference>
<dbReference type="Pfam" id="PF04364">
    <property type="entry name" value="DNA_pol3_chi"/>
    <property type="match status" value="1"/>
</dbReference>
<dbReference type="GO" id="GO:0032298">
    <property type="term" value="P:positive regulation of DNA-templated DNA replication initiation"/>
    <property type="evidence" value="ECO:0007669"/>
    <property type="project" value="TreeGrafter"/>
</dbReference>
<name>A0A849HZT9_9HYPH</name>
<dbReference type="GO" id="GO:0006260">
    <property type="term" value="P:DNA replication"/>
    <property type="evidence" value="ECO:0007669"/>
    <property type="project" value="InterPro"/>
</dbReference>
<reference evidence="1 2" key="1">
    <citation type="submission" date="2020-04" db="EMBL/GenBank/DDBJ databases">
        <title>Enterovirga sp. isolate from soil.</title>
        <authorList>
            <person name="Chea S."/>
            <person name="Kim D.-U."/>
        </authorList>
    </citation>
    <scope>NUCLEOTIDE SEQUENCE [LARGE SCALE GENOMIC DNA]</scope>
    <source>
        <strain evidence="1 2">DB1703</strain>
    </source>
</reference>
<keyword evidence="2" id="KW-1185">Reference proteome</keyword>
<dbReference type="InterPro" id="IPR036768">
    <property type="entry name" value="PolIII_chi_sf"/>
</dbReference>
<evidence type="ECO:0000313" key="2">
    <source>
        <dbReference type="Proteomes" id="UP000564885"/>
    </source>
</evidence>
<comment type="caution">
    <text evidence="1">The sequence shown here is derived from an EMBL/GenBank/DDBJ whole genome shotgun (WGS) entry which is preliminary data.</text>
</comment>
<sequence>MSEVFFYHLQRQPLEAVLPRLLDKSRERGWRALVRVGAEERLAALDDHLWTYADESFLPHGTDREPDPEEHPVLLTTGDRNRNGAAILFLVAGAAVPADISAFQRVMYLLDGSDEEAVQAGREAFRLLREAGHELSYWQQDGEGRWAKRG</sequence>
<dbReference type="InterPro" id="IPR007459">
    <property type="entry name" value="DNA_pol3_chi"/>
</dbReference>
<evidence type="ECO:0000313" key="1">
    <source>
        <dbReference type="EMBL" id="NNM72602.1"/>
    </source>
</evidence>
<accession>A0A849HZT9</accession>
<dbReference type="GO" id="GO:0003887">
    <property type="term" value="F:DNA-directed DNA polymerase activity"/>
    <property type="evidence" value="ECO:0007669"/>
    <property type="project" value="InterPro"/>
</dbReference>
<dbReference type="SUPFAM" id="SSF102400">
    <property type="entry name" value="DNA polymerase III chi subunit"/>
    <property type="match status" value="1"/>
</dbReference>
<dbReference type="GO" id="GO:0003677">
    <property type="term" value="F:DNA binding"/>
    <property type="evidence" value="ECO:0007669"/>
    <property type="project" value="InterPro"/>
</dbReference>
<dbReference type="RefSeq" id="WP_171218058.1">
    <property type="nucleotide sequence ID" value="NZ_JABEPP010000002.1"/>
</dbReference>
<dbReference type="NCBIfam" id="NF004347">
    <property type="entry name" value="PRK05728.1-4"/>
    <property type="match status" value="1"/>
</dbReference>
<protein>
    <submittedName>
        <fullName evidence="1">DNA polymerase III subunit chi</fullName>
    </submittedName>
</protein>
<dbReference type="Proteomes" id="UP000564885">
    <property type="component" value="Unassembled WGS sequence"/>
</dbReference>